<sequence length="208" mass="24140">MLRFNFTRATIKFLLTSAACDVKLMFFRAVLDKSGIRNRLDYRSVANRVFGPAVKELHDDFAEEVWSASTAKFGVILGMPSIRRYLRRRPLAKHDIISMSTESSQCYGMRSEELPWHDRDARQSRSTESTKNNEFQQHSMSIQKAESWYSTPGANVMPTKLHELAIERMWGVAMALSLGRVSRVSMMVYHEKPYEPLRLPPEHYHRPE</sequence>
<reference evidence="3" key="1">
    <citation type="journal article" date="2007" name="Plant Cell">
        <title>Dothideomycete-plant interactions illuminated by genome sequencing and EST analysis of the wheat pathogen Stagonospora nodorum.</title>
        <authorList>
            <person name="Hane J.K."/>
            <person name="Lowe R.G."/>
            <person name="Solomon P.S."/>
            <person name="Tan K.C."/>
            <person name="Schoch C.L."/>
            <person name="Spatafora J.W."/>
            <person name="Crous P.W."/>
            <person name="Kodira C."/>
            <person name="Birren B.W."/>
            <person name="Galagan J.E."/>
            <person name="Torriani S.F."/>
            <person name="McDonald B.A."/>
            <person name="Oliver R.P."/>
        </authorList>
    </citation>
    <scope>NUCLEOTIDE SEQUENCE [LARGE SCALE GENOMIC DNA]</scope>
    <source>
        <strain evidence="3">SN15 / ATCC MYA-4574 / FGSC 10173</strain>
    </source>
</reference>
<name>Q0V3D9_PHANO</name>
<dbReference type="GeneID" id="5968958"/>
<dbReference type="EMBL" id="CH445326">
    <property type="protein sequence ID" value="EAT91124.1"/>
    <property type="molecule type" value="Genomic_DNA"/>
</dbReference>
<dbReference type="AlphaFoldDB" id="Q0V3D9"/>
<dbReference type="RefSeq" id="XP_001792113.1">
    <property type="nucleotide sequence ID" value="XM_001792061.1"/>
</dbReference>
<gene>
    <name evidence="2" type="ORF">SNOG_01475</name>
</gene>
<dbReference type="VEuPathDB" id="FungiDB:JI435_433850"/>
<evidence type="ECO:0000313" key="3">
    <source>
        <dbReference type="Proteomes" id="UP000001055"/>
    </source>
</evidence>
<evidence type="ECO:0000256" key="1">
    <source>
        <dbReference type="SAM" id="MobiDB-lite"/>
    </source>
</evidence>
<organism evidence="2 3">
    <name type="scientific">Phaeosphaeria nodorum (strain SN15 / ATCC MYA-4574 / FGSC 10173)</name>
    <name type="common">Glume blotch fungus</name>
    <name type="synonym">Parastagonospora nodorum</name>
    <dbReference type="NCBI Taxonomy" id="321614"/>
    <lineage>
        <taxon>Eukaryota</taxon>
        <taxon>Fungi</taxon>
        <taxon>Dikarya</taxon>
        <taxon>Ascomycota</taxon>
        <taxon>Pezizomycotina</taxon>
        <taxon>Dothideomycetes</taxon>
        <taxon>Pleosporomycetidae</taxon>
        <taxon>Pleosporales</taxon>
        <taxon>Pleosporineae</taxon>
        <taxon>Phaeosphaeriaceae</taxon>
        <taxon>Parastagonospora</taxon>
    </lineage>
</organism>
<dbReference type="InParanoid" id="Q0V3D9"/>
<dbReference type="KEGG" id="pno:SNOG_01475"/>
<feature type="region of interest" description="Disordered" evidence="1">
    <location>
        <begin position="117"/>
        <end position="138"/>
    </location>
</feature>
<evidence type="ECO:0000313" key="2">
    <source>
        <dbReference type="EMBL" id="EAT91124.1"/>
    </source>
</evidence>
<accession>Q0V3D9</accession>
<dbReference type="Proteomes" id="UP000001055">
    <property type="component" value="Unassembled WGS sequence"/>
</dbReference>
<proteinExistence type="predicted"/>
<protein>
    <submittedName>
        <fullName evidence="2">Uncharacterized protein</fullName>
    </submittedName>
</protein>
<feature type="compositionally biased region" description="Polar residues" evidence="1">
    <location>
        <begin position="126"/>
        <end position="138"/>
    </location>
</feature>